<dbReference type="AlphaFoldDB" id="A0A7Z0E8V9"/>
<feature type="transmembrane region" description="Helical" evidence="7">
    <location>
        <begin position="746"/>
        <end position="774"/>
    </location>
</feature>
<feature type="transmembrane region" description="Helical" evidence="7">
    <location>
        <begin position="278"/>
        <end position="299"/>
    </location>
</feature>
<evidence type="ECO:0000256" key="1">
    <source>
        <dbReference type="ARBA" id="ARBA00004651"/>
    </source>
</evidence>
<dbReference type="GO" id="GO:0005886">
    <property type="term" value="C:plasma membrane"/>
    <property type="evidence" value="ECO:0007669"/>
    <property type="project" value="UniProtKB-SubCell"/>
</dbReference>
<dbReference type="Proteomes" id="UP000560069">
    <property type="component" value="Unassembled WGS sequence"/>
</dbReference>
<dbReference type="RefSeq" id="WP_179441415.1">
    <property type="nucleotide sequence ID" value="NZ_BAAALK010000006.1"/>
</dbReference>
<feature type="transmembrane region" description="Helical" evidence="7">
    <location>
        <begin position="841"/>
        <end position="861"/>
    </location>
</feature>
<comment type="similarity">
    <text evidence="6">Belongs to the ABC-4 integral membrane protein family.</text>
</comment>
<evidence type="ECO:0000256" key="7">
    <source>
        <dbReference type="SAM" id="Phobius"/>
    </source>
</evidence>
<feature type="transmembrane region" description="Helical" evidence="7">
    <location>
        <begin position="426"/>
        <end position="448"/>
    </location>
</feature>
<feature type="domain" description="ABC3 transporter permease C-terminal" evidence="8">
    <location>
        <begin position="752"/>
        <end position="871"/>
    </location>
</feature>
<organism evidence="9 10">
    <name type="scientific">Nesterenkonia sandarakina</name>
    <dbReference type="NCBI Taxonomy" id="272918"/>
    <lineage>
        <taxon>Bacteria</taxon>
        <taxon>Bacillati</taxon>
        <taxon>Actinomycetota</taxon>
        <taxon>Actinomycetes</taxon>
        <taxon>Micrococcales</taxon>
        <taxon>Micrococcaceae</taxon>
        <taxon>Nesterenkonia</taxon>
    </lineage>
</organism>
<name>A0A7Z0E8V9_9MICC</name>
<evidence type="ECO:0000313" key="10">
    <source>
        <dbReference type="Proteomes" id="UP000560069"/>
    </source>
</evidence>
<comment type="caution">
    <text evidence="9">The sequence shown here is derived from an EMBL/GenBank/DDBJ whole genome shotgun (WGS) entry which is preliminary data.</text>
</comment>
<reference evidence="9 10" key="1">
    <citation type="submission" date="2020-07" db="EMBL/GenBank/DDBJ databases">
        <title>Sequencing the genomes of 1000 actinobacteria strains.</title>
        <authorList>
            <person name="Klenk H.-P."/>
        </authorList>
    </citation>
    <scope>NUCLEOTIDE SEQUENCE [LARGE SCALE GENOMIC DNA]</scope>
    <source>
        <strain evidence="9 10">DSM 15664</strain>
    </source>
</reference>
<dbReference type="PANTHER" id="PTHR30572:SF4">
    <property type="entry name" value="ABC TRANSPORTER PERMEASE YTRF"/>
    <property type="match status" value="1"/>
</dbReference>
<proteinExistence type="inferred from homology"/>
<keyword evidence="5 7" id="KW-0472">Membrane</keyword>
<evidence type="ECO:0000313" key="9">
    <source>
        <dbReference type="EMBL" id="NYJ16487.1"/>
    </source>
</evidence>
<dbReference type="EMBL" id="JACCFQ010000001">
    <property type="protein sequence ID" value="NYJ16487.1"/>
    <property type="molecule type" value="Genomic_DNA"/>
</dbReference>
<gene>
    <name evidence="9" type="ORF">HNR11_001021</name>
</gene>
<dbReference type="GO" id="GO:0022857">
    <property type="term" value="F:transmembrane transporter activity"/>
    <property type="evidence" value="ECO:0007669"/>
    <property type="project" value="TreeGrafter"/>
</dbReference>
<accession>A0A7Z0E8V9</accession>
<sequence>MSRNPVLQVNLRSAGKKLFAAGAAVAISVAFIVAGILMVGAFNSSLTQQLEAEAAGSDLIIETVGLSAWDEETDEPLRDDVPLAEAIGELDGVAIADAIGSGYISEVAADGSARTGFQVGEQSQTREGEIIQGREAQAEDEIVISSAAVEGPGLELGDTLSAQDFVYAEDAPEDAEPTVVQEDYTVVGVLDTQGSPRGYLTAEGMDRMPFSPGPEEIRVQLDAEGDVLAVQAQIQDLITEQAAGLDEDRAASLAALEAQTTEEIVDARMAQQAGSASLLAYLAIGFGSISVFVSGLVISNTFQVLVTSRVRTLALLRAIGATTGQLKRATLLEGGLLGLLGGAAGVVLGAGAALGFSAIARASFAPELPLATPTLLAALIGLGLGATVTVLSALLPAIKAGRVPPMAALRPVGLTPGARRPSAVRIVIGLILTLGGFAAVLAAALLAAGENVPLGLPAPLVGVAGAMIGFSGVLVLARLVVPPLVAHAGALLGRVPGLRVNAPLAGQNARQVPGRTTATASALLVGVTLVGTMMVGASTAQTVLYDELAESYPVEASAAAVDGELAADLTESDLVESFTSAQGAAATVSGELGSAEGRVVLVTEETFSGVARTEGLAPAVGEALVAPQLNGEVLSGDGAELELTPHGTGSSGAAEQAITVEGTVTSWLPGGTVLITERTLAEVTSAHDGSAWTFEDAQGLTLIRLAQGVGPEESYGLSGLLGDHAEEFNDVGALMRASFAQVIDTVLLIVLVLLGASVLVAVIGVSNTLSLSVLERRREAALLRALGMNRRSVGQMISIEALLLASAALLIGTVLAVFLGWAGVASMVARSDWTVMVDVPWLRLAMLWGITLLAAALAALLPARTLSKVEPAAGLSED</sequence>
<feature type="transmembrane region" description="Helical" evidence="7">
    <location>
        <begin position="336"/>
        <end position="360"/>
    </location>
</feature>
<feature type="transmembrane region" description="Helical" evidence="7">
    <location>
        <begin position="375"/>
        <end position="398"/>
    </location>
</feature>
<keyword evidence="4 7" id="KW-1133">Transmembrane helix</keyword>
<keyword evidence="10" id="KW-1185">Reference proteome</keyword>
<dbReference type="PANTHER" id="PTHR30572">
    <property type="entry name" value="MEMBRANE COMPONENT OF TRANSPORTER-RELATED"/>
    <property type="match status" value="1"/>
</dbReference>
<comment type="subcellular location">
    <subcellularLocation>
        <location evidence="1">Cell membrane</location>
        <topology evidence="1">Multi-pass membrane protein</topology>
    </subcellularLocation>
</comment>
<evidence type="ECO:0000256" key="4">
    <source>
        <dbReference type="ARBA" id="ARBA00022989"/>
    </source>
</evidence>
<feature type="transmembrane region" description="Helical" evidence="7">
    <location>
        <begin position="460"/>
        <end position="481"/>
    </location>
</feature>
<dbReference type="InterPro" id="IPR050250">
    <property type="entry name" value="Macrolide_Exporter_MacB"/>
</dbReference>
<keyword evidence="3 7" id="KW-0812">Transmembrane</keyword>
<feature type="transmembrane region" description="Helical" evidence="7">
    <location>
        <begin position="795"/>
        <end position="821"/>
    </location>
</feature>
<evidence type="ECO:0000256" key="6">
    <source>
        <dbReference type="ARBA" id="ARBA00038076"/>
    </source>
</evidence>
<feature type="transmembrane region" description="Helical" evidence="7">
    <location>
        <begin position="518"/>
        <end position="537"/>
    </location>
</feature>
<evidence type="ECO:0000256" key="5">
    <source>
        <dbReference type="ARBA" id="ARBA00023136"/>
    </source>
</evidence>
<keyword evidence="2" id="KW-1003">Cell membrane</keyword>
<dbReference type="Pfam" id="PF02687">
    <property type="entry name" value="FtsX"/>
    <property type="match status" value="2"/>
</dbReference>
<evidence type="ECO:0000256" key="2">
    <source>
        <dbReference type="ARBA" id="ARBA00022475"/>
    </source>
</evidence>
<dbReference type="InterPro" id="IPR003838">
    <property type="entry name" value="ABC3_permease_C"/>
</dbReference>
<evidence type="ECO:0000256" key="3">
    <source>
        <dbReference type="ARBA" id="ARBA00022692"/>
    </source>
</evidence>
<feature type="domain" description="ABC3 transporter permease C-terminal" evidence="8">
    <location>
        <begin position="286"/>
        <end position="405"/>
    </location>
</feature>
<protein>
    <submittedName>
        <fullName evidence="9">Putative ABC transport system permease protein</fullName>
    </submittedName>
</protein>
<evidence type="ECO:0000259" key="8">
    <source>
        <dbReference type="Pfam" id="PF02687"/>
    </source>
</evidence>
<feature type="transmembrane region" description="Helical" evidence="7">
    <location>
        <begin position="18"/>
        <end position="42"/>
    </location>
</feature>